<protein>
    <submittedName>
        <fullName evidence="2">Putative Type IV pilus assembly protein PilV</fullName>
    </submittedName>
</protein>
<dbReference type="Pfam" id="PF07963">
    <property type="entry name" value="N_methyl"/>
    <property type="match status" value="1"/>
</dbReference>
<keyword evidence="3" id="KW-1185">Reference proteome</keyword>
<dbReference type="OrthoDB" id="9793019at2"/>
<dbReference type="AlphaFoldDB" id="A0A330LD29"/>
<dbReference type="InterPro" id="IPR013362">
    <property type="entry name" value="Pilus_4_PilV"/>
</dbReference>
<keyword evidence="1" id="KW-0812">Transmembrane</keyword>
<dbReference type="NCBIfam" id="TIGR02532">
    <property type="entry name" value="IV_pilin_GFxxxE"/>
    <property type="match status" value="1"/>
</dbReference>
<dbReference type="InParanoid" id="A0A330LD29"/>
<reference evidence="3" key="1">
    <citation type="submission" date="2018-04" db="EMBL/GenBank/DDBJ databases">
        <authorList>
            <person name="Lucker S."/>
            <person name="Sakoula D."/>
        </authorList>
    </citation>
    <scope>NUCLEOTIDE SEQUENCE [LARGE SCALE GENOMIC DNA]</scope>
</reference>
<evidence type="ECO:0000256" key="1">
    <source>
        <dbReference type="SAM" id="Phobius"/>
    </source>
</evidence>
<dbReference type="InterPro" id="IPR012902">
    <property type="entry name" value="N_methyl_site"/>
</dbReference>
<accession>A0A330LD29</accession>
<evidence type="ECO:0000313" key="3">
    <source>
        <dbReference type="Proteomes" id="UP000248168"/>
    </source>
</evidence>
<feature type="transmembrane region" description="Helical" evidence="1">
    <location>
        <begin position="20"/>
        <end position="40"/>
    </location>
</feature>
<gene>
    <name evidence="2" type="ORF">NITLEN_20529</name>
</gene>
<dbReference type="Proteomes" id="UP000248168">
    <property type="component" value="Unassembled WGS sequence"/>
</dbReference>
<keyword evidence="1" id="KW-0472">Membrane</keyword>
<name>A0A330LD29_9BACT</name>
<sequence length="183" mass="19533">MNKGAGEIIMKACNEKGFTLVEVLVSAAILGVGVMGMAAMQGISFTKNVDANDLSVMTNVAADMMERIQGNRQYSWAYNNLDTAGAGNCLAGGIPAPRPALPFSSTDPTPPATRGIQGDCVQWRTLVLASNLLNPRGTVQVLPVLPAQKDSSAVQVTVRLQWTERTSTQRVRTVAFQTVIEPE</sequence>
<organism evidence="2 3">
    <name type="scientific">Nitrospira lenta</name>
    <dbReference type="NCBI Taxonomy" id="1436998"/>
    <lineage>
        <taxon>Bacteria</taxon>
        <taxon>Pseudomonadati</taxon>
        <taxon>Nitrospirota</taxon>
        <taxon>Nitrospiria</taxon>
        <taxon>Nitrospirales</taxon>
        <taxon>Nitrospiraceae</taxon>
        <taxon>Nitrospira</taxon>
    </lineage>
</organism>
<proteinExistence type="predicted"/>
<dbReference type="NCBIfam" id="TIGR02523">
    <property type="entry name" value="type_IV_pilV"/>
    <property type="match status" value="1"/>
</dbReference>
<keyword evidence="1" id="KW-1133">Transmembrane helix</keyword>
<evidence type="ECO:0000313" key="2">
    <source>
        <dbReference type="EMBL" id="SPP64889.1"/>
    </source>
</evidence>
<dbReference type="EMBL" id="OUNR01000012">
    <property type="protein sequence ID" value="SPP64889.1"/>
    <property type="molecule type" value="Genomic_DNA"/>
</dbReference>